<dbReference type="FunFam" id="1.10.405.10:FF:000003">
    <property type="entry name" value="Rab proteins geranylgeranyltransferase component A"/>
    <property type="match status" value="1"/>
</dbReference>
<dbReference type="OrthoDB" id="1923006at2759"/>
<name>A0A9N9TES4_PHYSR</name>
<evidence type="ECO:0000256" key="3">
    <source>
        <dbReference type="ARBA" id="ARBA00022468"/>
    </source>
</evidence>
<feature type="region of interest" description="Disordered" evidence="6">
    <location>
        <begin position="505"/>
        <end position="557"/>
    </location>
</feature>
<accession>A0A9N9TES4</accession>
<dbReference type="Pfam" id="PF22603">
    <property type="entry name" value="RAE1_2_domI_C"/>
    <property type="match status" value="1"/>
</dbReference>
<dbReference type="GO" id="GO:0005829">
    <property type="term" value="C:cytosol"/>
    <property type="evidence" value="ECO:0007669"/>
    <property type="project" value="UniProtKB-SubCell"/>
</dbReference>
<evidence type="ECO:0000313" key="8">
    <source>
        <dbReference type="EMBL" id="CAG9856686.1"/>
    </source>
</evidence>
<dbReference type="GO" id="GO:0007264">
    <property type="term" value="P:small GTPase-mediated signal transduction"/>
    <property type="evidence" value="ECO:0007669"/>
    <property type="project" value="UniProtKB-UniRule"/>
</dbReference>
<proteinExistence type="inferred from homology"/>
<dbReference type="GO" id="GO:0005092">
    <property type="term" value="F:GDP-dissociation inhibitor activity"/>
    <property type="evidence" value="ECO:0007669"/>
    <property type="project" value="InterPro"/>
</dbReference>
<organism evidence="8 9">
    <name type="scientific">Phyllotreta striolata</name>
    <name type="common">Striped flea beetle</name>
    <name type="synonym">Crioceris striolata</name>
    <dbReference type="NCBI Taxonomy" id="444603"/>
    <lineage>
        <taxon>Eukaryota</taxon>
        <taxon>Metazoa</taxon>
        <taxon>Ecdysozoa</taxon>
        <taxon>Arthropoda</taxon>
        <taxon>Hexapoda</taxon>
        <taxon>Insecta</taxon>
        <taxon>Pterygota</taxon>
        <taxon>Neoptera</taxon>
        <taxon>Endopterygota</taxon>
        <taxon>Coleoptera</taxon>
        <taxon>Polyphaga</taxon>
        <taxon>Cucujiformia</taxon>
        <taxon>Chrysomeloidea</taxon>
        <taxon>Chrysomelidae</taxon>
        <taxon>Galerucinae</taxon>
        <taxon>Alticini</taxon>
        <taxon>Phyllotreta</taxon>
    </lineage>
</organism>
<dbReference type="GO" id="GO:0016192">
    <property type="term" value="P:vesicle-mediated transport"/>
    <property type="evidence" value="ECO:0007669"/>
    <property type="project" value="TreeGrafter"/>
</dbReference>
<dbReference type="AlphaFoldDB" id="A0A9N9TES4"/>
<dbReference type="InterPro" id="IPR036188">
    <property type="entry name" value="FAD/NAD-bd_sf"/>
</dbReference>
<evidence type="ECO:0000256" key="1">
    <source>
        <dbReference type="ARBA" id="ARBA00004514"/>
    </source>
</evidence>
<sequence length="557" mass="63765">MDYEFPKEFDLIVVGTGVVESILSAAASRVGKRVLQIDENDYYGGQWASFSLESIIKSKHHKKDYGGNESETNLLRFGNDLVSLKNIAHKFHMTSNNTLEEETDKIENEEQPKENKWTEENLLKLSRKFNIDLYPKLQYARGDFVELLISSNIARYCEYRSVSRILIWFNNRLESLPCSRSDVFANTKVSVVEKRMLMKLLTSLNDKEKHVQNYENKTFKEFLTDKKLTPNLIHYVLYGISSSSDDTSCEDGIEKARRFLNSLGRFGNTPFLFSLYGSGEIPQAFCRLSAVFGGTFALGQQIQGFSISDDKFKSVTLQSQTVEAEKLVLNIENLPARFIKSDKLEYISRCILITDRSVLDSEKEHLSLIFYPPTDGKSFTTVIEMGFLTGTCPNNLYLVHLIAKQNTSPQEDFQHVIDKLFASHVEETSQEKPSILWSYYFSMPETNDIILSDDLPNNIFVCPGPEIDLDYDTSVDKAKLLFEKMYPDLEFLPRAPDPEEIIIGDDNEEEESTDINEEDHDKVINVEQEDKENVISAEQEDKVNVISAEQEDKVDQQ</sequence>
<dbReference type="GO" id="GO:0005968">
    <property type="term" value="C:Rab-protein geranylgeranyltransferase complex"/>
    <property type="evidence" value="ECO:0007669"/>
    <property type="project" value="UniProtKB-UniRule"/>
</dbReference>
<dbReference type="PRINTS" id="PR00891">
    <property type="entry name" value="RABGDIREP"/>
</dbReference>
<dbReference type="Proteomes" id="UP001153712">
    <property type="component" value="Chromosome 12"/>
</dbReference>
<gene>
    <name evidence="8" type="ORF">PHYEVI_LOCUS3105</name>
</gene>
<dbReference type="PANTHER" id="PTHR11787:SF4">
    <property type="entry name" value="CHM, RAB ESCORT PROTEIN 1"/>
    <property type="match status" value="1"/>
</dbReference>
<dbReference type="Gene3D" id="3.50.50.60">
    <property type="entry name" value="FAD/NAD(P)-binding domain"/>
    <property type="match status" value="1"/>
</dbReference>
<dbReference type="SUPFAM" id="SSF54373">
    <property type="entry name" value="FAD-linked reductases, C-terminal domain"/>
    <property type="match status" value="1"/>
</dbReference>
<keyword evidence="9" id="KW-1185">Reference proteome</keyword>
<evidence type="ECO:0000256" key="5">
    <source>
        <dbReference type="PIRNR" id="PIRNR016550"/>
    </source>
</evidence>
<comment type="similarity">
    <text evidence="2 5">Belongs to the Rab GDI family.</text>
</comment>
<evidence type="ECO:0000313" key="9">
    <source>
        <dbReference type="Proteomes" id="UP001153712"/>
    </source>
</evidence>
<protein>
    <recommendedName>
        <fullName evidence="5">Rab proteins geranylgeranyltransferase component A</fullName>
    </recommendedName>
</protein>
<dbReference type="GO" id="GO:0005096">
    <property type="term" value="F:GTPase activator activity"/>
    <property type="evidence" value="ECO:0007669"/>
    <property type="project" value="UniProtKB-UniRule"/>
</dbReference>
<evidence type="ECO:0000259" key="7">
    <source>
        <dbReference type="Pfam" id="PF22603"/>
    </source>
</evidence>
<dbReference type="EMBL" id="OU900105">
    <property type="protein sequence ID" value="CAG9856686.1"/>
    <property type="molecule type" value="Genomic_DNA"/>
</dbReference>
<comment type="subcellular location">
    <subcellularLocation>
        <location evidence="1">Cytoplasm</location>
        <location evidence="1">Cytosol</location>
    </subcellularLocation>
</comment>
<evidence type="ECO:0000256" key="4">
    <source>
        <dbReference type="ARBA" id="ARBA00022490"/>
    </source>
</evidence>
<dbReference type="SUPFAM" id="SSF51905">
    <property type="entry name" value="FAD/NAD(P)-binding domain"/>
    <property type="match status" value="1"/>
</dbReference>
<keyword evidence="3 5" id="KW-0343">GTPase activation</keyword>
<evidence type="ECO:0000256" key="2">
    <source>
        <dbReference type="ARBA" id="ARBA00005593"/>
    </source>
</evidence>
<comment type="function">
    <text evidence="5">Substrate-binding subunit (component A) of the Rab geranylgeranyltransferase (GGTase) complex. Binds unprenylated Rab proteins and presents the substrate peptide to the catalytic component B. The component A is thought to be regenerated by transferring its prenylated Rab back to the donor membrane.</text>
</comment>
<dbReference type="Pfam" id="PF00996">
    <property type="entry name" value="GDI"/>
    <property type="match status" value="1"/>
</dbReference>
<dbReference type="Gene3D" id="3.30.519.10">
    <property type="entry name" value="Guanine Nucleotide Dissociation Inhibitor, domain 2"/>
    <property type="match status" value="1"/>
</dbReference>
<dbReference type="GO" id="GO:0005634">
    <property type="term" value="C:nucleus"/>
    <property type="evidence" value="ECO:0007669"/>
    <property type="project" value="TreeGrafter"/>
</dbReference>
<dbReference type="InterPro" id="IPR018203">
    <property type="entry name" value="GDP_dissociation_inhibitor"/>
</dbReference>
<dbReference type="InterPro" id="IPR054420">
    <property type="entry name" value="RAE1_2_domI_C"/>
</dbReference>
<reference evidence="8" key="1">
    <citation type="submission" date="2022-01" db="EMBL/GenBank/DDBJ databases">
        <authorList>
            <person name="King R."/>
        </authorList>
    </citation>
    <scope>NUCLEOTIDE SEQUENCE</scope>
</reference>
<keyword evidence="4 5" id="KW-0963">Cytoplasm</keyword>
<feature type="compositionally biased region" description="Acidic residues" evidence="6">
    <location>
        <begin position="505"/>
        <end position="518"/>
    </location>
</feature>
<dbReference type="InterPro" id="IPR001738">
    <property type="entry name" value="Rab_escort"/>
</dbReference>
<dbReference type="PANTHER" id="PTHR11787">
    <property type="entry name" value="RAB GDP-DISSOCIATION INHIBITOR"/>
    <property type="match status" value="1"/>
</dbReference>
<dbReference type="Gene3D" id="1.10.405.10">
    <property type="entry name" value="Guanine Nucleotide Dissociation Inhibitor, domain 1"/>
    <property type="match status" value="1"/>
</dbReference>
<feature type="domain" description="RAE1/2" evidence="7">
    <location>
        <begin position="347"/>
        <end position="466"/>
    </location>
</feature>
<evidence type="ECO:0000256" key="6">
    <source>
        <dbReference type="SAM" id="MobiDB-lite"/>
    </source>
</evidence>
<dbReference type="PIRSF" id="PIRSF016550">
    <property type="entry name" value="Rab_ger_ger_transf_A_euk"/>
    <property type="match status" value="1"/>
</dbReference>
<dbReference type="GO" id="GO:0006886">
    <property type="term" value="P:intracellular protein transport"/>
    <property type="evidence" value="ECO:0007669"/>
    <property type="project" value="InterPro"/>
</dbReference>